<keyword evidence="1" id="KW-0812">Transmembrane</keyword>
<dbReference type="Proteomes" id="UP000220922">
    <property type="component" value="Unassembled WGS sequence"/>
</dbReference>
<keyword evidence="1" id="KW-0472">Membrane</keyword>
<evidence type="ECO:0008006" key="4">
    <source>
        <dbReference type="Google" id="ProtNLM"/>
    </source>
</evidence>
<gene>
    <name evidence="2" type="ORF">A9Q02_20545</name>
</gene>
<proteinExistence type="predicted"/>
<dbReference type="EMBL" id="LYXE01000185">
    <property type="protein sequence ID" value="PDV96661.1"/>
    <property type="molecule type" value="Genomic_DNA"/>
</dbReference>
<dbReference type="CDD" id="cd01610">
    <property type="entry name" value="PAP2_like"/>
    <property type="match status" value="1"/>
</dbReference>
<reference evidence="2 3" key="1">
    <citation type="submission" date="2016-05" db="EMBL/GenBank/DDBJ databases">
        <authorList>
            <person name="Lavstsen T."/>
            <person name="Jespersen J.S."/>
        </authorList>
    </citation>
    <scope>NUCLEOTIDE SEQUENCE [LARGE SCALE GENOMIC DNA]</scope>
    <source>
        <strain evidence="2 3">B7-9</strain>
    </source>
</reference>
<feature type="transmembrane region" description="Helical" evidence="1">
    <location>
        <begin position="193"/>
        <end position="213"/>
    </location>
</feature>
<evidence type="ECO:0000313" key="2">
    <source>
        <dbReference type="EMBL" id="PDV96661.1"/>
    </source>
</evidence>
<evidence type="ECO:0000256" key="1">
    <source>
        <dbReference type="SAM" id="Phobius"/>
    </source>
</evidence>
<feature type="transmembrane region" description="Helical" evidence="1">
    <location>
        <begin position="123"/>
        <end position="144"/>
    </location>
</feature>
<keyword evidence="3" id="KW-1185">Reference proteome</keyword>
<feature type="transmembrane region" description="Helical" evidence="1">
    <location>
        <begin position="24"/>
        <end position="51"/>
    </location>
</feature>
<evidence type="ECO:0000313" key="3">
    <source>
        <dbReference type="Proteomes" id="UP000220922"/>
    </source>
</evidence>
<name>A0A2H3KWC3_9CHLR</name>
<keyword evidence="1" id="KW-1133">Transmembrane helix</keyword>
<protein>
    <recommendedName>
        <fullName evidence="4">Phosphatidic acid phosphatase type 2/haloperoxidase domain-containing protein</fullName>
    </recommendedName>
</protein>
<sequence length="214" mass="23333">MSLQHNDLSAEALRRGAMPGRGYIVARLISQVLHPVILGVVSIFIVGLLGISPLRTGLLWALLATFLQVIPPLIFFAMRLRQGVYTDDDISVRSQRNELYLFGIINLLVSLLILLFVGAPLPMLAMVTSALILSVVAWFINLYWKISVHASTMGSTATLASLYAEPLGLFLWLCALALGWARVRTRNHTVMQVVAGLALSALCVVGTFMAFGLL</sequence>
<accession>A0A2H3KWC3</accession>
<feature type="transmembrane region" description="Helical" evidence="1">
    <location>
        <begin position="57"/>
        <end position="78"/>
    </location>
</feature>
<comment type="caution">
    <text evidence="2">The sequence shown here is derived from an EMBL/GenBank/DDBJ whole genome shotgun (WGS) entry which is preliminary data.</text>
</comment>
<feature type="transmembrane region" description="Helical" evidence="1">
    <location>
        <begin position="156"/>
        <end position="181"/>
    </location>
</feature>
<dbReference type="OrthoDB" id="165844at2"/>
<organism evidence="2 3">
    <name type="scientific">Candidatus Chloroploca asiatica</name>
    <dbReference type="NCBI Taxonomy" id="1506545"/>
    <lineage>
        <taxon>Bacteria</taxon>
        <taxon>Bacillati</taxon>
        <taxon>Chloroflexota</taxon>
        <taxon>Chloroflexia</taxon>
        <taxon>Chloroflexales</taxon>
        <taxon>Chloroflexineae</taxon>
        <taxon>Oscillochloridaceae</taxon>
        <taxon>Candidatus Chloroploca</taxon>
    </lineage>
</organism>
<dbReference type="AlphaFoldDB" id="A0A2H3KWC3"/>
<feature type="transmembrane region" description="Helical" evidence="1">
    <location>
        <begin position="99"/>
        <end position="117"/>
    </location>
</feature>
<dbReference type="RefSeq" id="WP_097655236.1">
    <property type="nucleotide sequence ID" value="NZ_LYXE01000185.1"/>
</dbReference>